<feature type="domain" description="Methylene-tetrahydrofolate reductase C-terminal-like" evidence="2">
    <location>
        <begin position="5"/>
        <end position="37"/>
    </location>
</feature>
<protein>
    <submittedName>
        <fullName evidence="3">5,10-methylenetetrahydrofolate reductase</fullName>
    </submittedName>
</protein>
<dbReference type="RefSeq" id="WP_210054823.1">
    <property type="nucleotide sequence ID" value="NZ_BAAAMH010000013.1"/>
</dbReference>
<name>A0ABS4Z710_9ACTN</name>
<evidence type="ECO:0000313" key="3">
    <source>
        <dbReference type="EMBL" id="MBP2416829.1"/>
    </source>
</evidence>
<comment type="caution">
    <text evidence="3">The sequence shown here is derived from an EMBL/GenBank/DDBJ whole genome shotgun (WGS) entry which is preliminary data.</text>
</comment>
<keyword evidence="4" id="KW-1185">Reference proteome</keyword>
<organism evidence="3 4">
    <name type="scientific">Microlunatus capsulatus</name>
    <dbReference type="NCBI Taxonomy" id="99117"/>
    <lineage>
        <taxon>Bacteria</taxon>
        <taxon>Bacillati</taxon>
        <taxon>Actinomycetota</taxon>
        <taxon>Actinomycetes</taxon>
        <taxon>Propionibacteriales</taxon>
        <taxon>Propionibacteriaceae</taxon>
        <taxon>Microlunatus</taxon>
    </lineage>
</organism>
<dbReference type="InterPro" id="IPR022026">
    <property type="entry name" value="DUF5981"/>
</dbReference>
<accession>A0ABS4Z710</accession>
<evidence type="ECO:0000259" key="2">
    <source>
        <dbReference type="Pfam" id="PF12225"/>
    </source>
</evidence>
<reference evidence="3 4" key="1">
    <citation type="submission" date="2021-03" db="EMBL/GenBank/DDBJ databases">
        <title>Sequencing the genomes of 1000 actinobacteria strains.</title>
        <authorList>
            <person name="Klenk H.-P."/>
        </authorList>
    </citation>
    <scope>NUCLEOTIDE SEQUENCE [LARGE SCALE GENOMIC DNA]</scope>
    <source>
        <strain evidence="3 4">DSM 12936</strain>
    </source>
</reference>
<dbReference type="Proteomes" id="UP000758168">
    <property type="component" value="Unassembled WGS sequence"/>
</dbReference>
<keyword evidence="1" id="KW-0560">Oxidoreductase</keyword>
<gene>
    <name evidence="3" type="ORF">JOF54_001751</name>
</gene>
<sequence length="347" mass="35381">MSTATAACPKHMVHGPCGGVAADGTCELGDRRCSFVDVPVVLRHPLADGAAGTAEPAPTDLRGLLRRGRVVVADFPGVALDAGSVTAVGRVLAPSVHAVLAGDSPRSRVQFPPAYRAALLRAAGLRAWTGLNCRDRNRVALEGELAALAHLGVDAVHCVTGDHPALGSRADAAAVFDLDSTQLAELAVRAGLLTSVGESPTAPPHDQRAARLVEKLSTGAEVCFVNHCGGLAPVRAFLAEVRDRGADPWFLPCVPVVTDVASAELLASFPGFVLPPGFLERILRAADPEEAGVAAAVELSEELMTVPGVAGVNLSGGSAPGAELPFAAALAEIGRRLGVDAPISADG</sequence>
<evidence type="ECO:0000313" key="4">
    <source>
        <dbReference type="Proteomes" id="UP000758168"/>
    </source>
</evidence>
<dbReference type="EMBL" id="JAGIOB010000001">
    <property type="protein sequence ID" value="MBP2416829.1"/>
    <property type="molecule type" value="Genomic_DNA"/>
</dbReference>
<dbReference type="Gene3D" id="3.20.20.220">
    <property type="match status" value="1"/>
</dbReference>
<dbReference type="SUPFAM" id="SSF51730">
    <property type="entry name" value="FAD-linked oxidoreductase"/>
    <property type="match status" value="1"/>
</dbReference>
<evidence type="ECO:0000256" key="1">
    <source>
        <dbReference type="ARBA" id="ARBA00023002"/>
    </source>
</evidence>
<dbReference type="InterPro" id="IPR029041">
    <property type="entry name" value="FAD-linked_oxidoreductase-like"/>
</dbReference>
<dbReference type="Pfam" id="PF12225">
    <property type="entry name" value="DUF5981"/>
    <property type="match status" value="1"/>
</dbReference>
<proteinExistence type="predicted"/>